<sequence length="236" mass="26453">MRLLLAKQDEITVLEQRLDEVDAAEQRELFLGCMRRDINTDRHQVLQQLKSAISDYDEMIDQYRRIASMPASRKREVRNLQNWVDGTACLDRGESSYLKCTDDLVNLAESGDTSISYTESAVEDCTFWLETLFAKFSPNIRIGRLHVTADDHVLLLGPTLQRISRAITIMIVTLIILAPTIVLLSIESSTVRVVASIFSGAFFLSIISLFTRARTIEVFAAGASYAAVLVVFTATK</sequence>
<keyword evidence="5" id="KW-1185">Reference proteome</keyword>
<keyword evidence="1" id="KW-0175">Coiled coil</keyword>
<dbReference type="PANTHER" id="PTHR34502:SF5">
    <property type="entry name" value="DUF6594 DOMAIN-CONTAINING PROTEIN"/>
    <property type="match status" value="1"/>
</dbReference>
<comment type="caution">
    <text evidence="4">The sequence shown here is derived from an EMBL/GenBank/DDBJ whole genome shotgun (WGS) entry which is preliminary data.</text>
</comment>
<dbReference type="Proteomes" id="UP001408356">
    <property type="component" value="Unassembled WGS sequence"/>
</dbReference>
<dbReference type="Pfam" id="PF20237">
    <property type="entry name" value="DUF6594"/>
    <property type="match status" value="1"/>
</dbReference>
<organism evidence="4 5">
    <name type="scientific">Seiridium unicorne</name>
    <dbReference type="NCBI Taxonomy" id="138068"/>
    <lineage>
        <taxon>Eukaryota</taxon>
        <taxon>Fungi</taxon>
        <taxon>Dikarya</taxon>
        <taxon>Ascomycota</taxon>
        <taxon>Pezizomycotina</taxon>
        <taxon>Sordariomycetes</taxon>
        <taxon>Xylariomycetidae</taxon>
        <taxon>Amphisphaeriales</taxon>
        <taxon>Sporocadaceae</taxon>
        <taxon>Seiridium</taxon>
    </lineage>
</organism>
<reference evidence="4 5" key="1">
    <citation type="journal article" date="2024" name="J. Plant Pathol.">
        <title>Sequence and assembly of the genome of Seiridium unicorne, isolate CBS 538.82, causal agent of cypress canker disease.</title>
        <authorList>
            <person name="Scali E."/>
            <person name="Rocca G.D."/>
            <person name="Danti R."/>
            <person name="Garbelotto M."/>
            <person name="Barberini S."/>
            <person name="Baroncelli R."/>
            <person name="Emiliani G."/>
        </authorList>
    </citation>
    <scope>NUCLEOTIDE SEQUENCE [LARGE SCALE GENOMIC DNA]</scope>
    <source>
        <strain evidence="4 5">BM-138-508</strain>
    </source>
</reference>
<dbReference type="PANTHER" id="PTHR34502">
    <property type="entry name" value="DUF6594 DOMAIN-CONTAINING PROTEIN-RELATED"/>
    <property type="match status" value="1"/>
</dbReference>
<name>A0ABR2UQZ8_9PEZI</name>
<evidence type="ECO:0000256" key="1">
    <source>
        <dbReference type="SAM" id="Coils"/>
    </source>
</evidence>
<evidence type="ECO:0000313" key="4">
    <source>
        <dbReference type="EMBL" id="KAK9416934.1"/>
    </source>
</evidence>
<gene>
    <name evidence="4" type="ORF">SUNI508_09173</name>
</gene>
<feature type="domain" description="DUF6594" evidence="3">
    <location>
        <begin position="1"/>
        <end position="230"/>
    </location>
</feature>
<dbReference type="EMBL" id="JARVKF010000402">
    <property type="protein sequence ID" value="KAK9416934.1"/>
    <property type="molecule type" value="Genomic_DNA"/>
</dbReference>
<keyword evidence="2" id="KW-0472">Membrane</keyword>
<keyword evidence="2" id="KW-1133">Transmembrane helix</keyword>
<evidence type="ECO:0000313" key="5">
    <source>
        <dbReference type="Proteomes" id="UP001408356"/>
    </source>
</evidence>
<accession>A0ABR2UQZ8</accession>
<evidence type="ECO:0000256" key="2">
    <source>
        <dbReference type="SAM" id="Phobius"/>
    </source>
</evidence>
<protein>
    <submittedName>
        <fullName evidence="4">DUF6594 domain-containing protein</fullName>
    </submittedName>
</protein>
<keyword evidence="2" id="KW-0812">Transmembrane</keyword>
<proteinExistence type="predicted"/>
<feature type="transmembrane region" description="Helical" evidence="2">
    <location>
        <begin position="192"/>
        <end position="211"/>
    </location>
</feature>
<dbReference type="InterPro" id="IPR046529">
    <property type="entry name" value="DUF6594"/>
</dbReference>
<evidence type="ECO:0000259" key="3">
    <source>
        <dbReference type="Pfam" id="PF20237"/>
    </source>
</evidence>
<feature type="transmembrane region" description="Helical" evidence="2">
    <location>
        <begin position="218"/>
        <end position="235"/>
    </location>
</feature>
<feature type="transmembrane region" description="Helical" evidence="2">
    <location>
        <begin position="166"/>
        <end position="186"/>
    </location>
</feature>
<feature type="coiled-coil region" evidence="1">
    <location>
        <begin position="4"/>
        <end position="66"/>
    </location>
</feature>